<dbReference type="InterPro" id="IPR036388">
    <property type="entry name" value="WH-like_DNA-bd_sf"/>
</dbReference>
<dbReference type="PANTHER" id="PTHR30346:SF29">
    <property type="entry name" value="LYSR SUBSTRATE-BINDING"/>
    <property type="match status" value="1"/>
</dbReference>
<dbReference type="Pfam" id="PF03466">
    <property type="entry name" value="LysR_substrate"/>
    <property type="match status" value="1"/>
</dbReference>
<dbReference type="Gene3D" id="1.10.10.10">
    <property type="entry name" value="Winged helix-like DNA-binding domain superfamily/Winged helix DNA-binding domain"/>
    <property type="match status" value="1"/>
</dbReference>
<evidence type="ECO:0000259" key="5">
    <source>
        <dbReference type="PROSITE" id="PS50931"/>
    </source>
</evidence>
<comment type="similarity">
    <text evidence="1">Belongs to the LysR transcriptional regulatory family.</text>
</comment>
<keyword evidence="4" id="KW-0804">Transcription</keyword>
<dbReference type="EMBL" id="JAUSQZ010000001">
    <property type="protein sequence ID" value="MDP9830119.1"/>
    <property type="molecule type" value="Genomic_DNA"/>
</dbReference>
<dbReference type="Gene3D" id="3.40.190.290">
    <property type="match status" value="1"/>
</dbReference>
<dbReference type="SUPFAM" id="SSF46785">
    <property type="entry name" value="Winged helix' DNA-binding domain"/>
    <property type="match status" value="1"/>
</dbReference>
<protein>
    <submittedName>
        <fullName evidence="6">DNA-binding transcriptional LysR family regulator</fullName>
    </submittedName>
</protein>
<name>A0ABT9PBN5_9ACTN</name>
<dbReference type="PANTHER" id="PTHR30346">
    <property type="entry name" value="TRANSCRIPTIONAL DUAL REGULATOR HCAR-RELATED"/>
    <property type="match status" value="1"/>
</dbReference>
<evidence type="ECO:0000313" key="7">
    <source>
        <dbReference type="Proteomes" id="UP001235712"/>
    </source>
</evidence>
<sequence>MLSYTPSAISQQLSLLEREAGVQLLEKVGRRVRLTDEALTLVKHTEVILEQLELAEAELSAALPDVRGVLRVASFQTVLLSILPVALTLLSQTHPMLEVEITQREVGSAYEGLLAHDFDLILGEEYPGLPEPVRPGVDRVDLVRDGLRLALPGEGLLAARPQSLADLADAPWALDPSYSPARTWADLLCRQAGFEPRVRFESPDPVLHAHLVRMGHAVAFIPSLVGAEHLGGTQLVALPGDQQRVLFTAVRKGRSKHRAVQAFREALGQAALANPVLPPVLQLRD</sequence>
<keyword evidence="7" id="KW-1185">Reference proteome</keyword>
<organism evidence="6 7">
    <name type="scientific">Kineosporia succinea</name>
    <dbReference type="NCBI Taxonomy" id="84632"/>
    <lineage>
        <taxon>Bacteria</taxon>
        <taxon>Bacillati</taxon>
        <taxon>Actinomycetota</taxon>
        <taxon>Actinomycetes</taxon>
        <taxon>Kineosporiales</taxon>
        <taxon>Kineosporiaceae</taxon>
        <taxon>Kineosporia</taxon>
    </lineage>
</organism>
<evidence type="ECO:0000256" key="4">
    <source>
        <dbReference type="ARBA" id="ARBA00023163"/>
    </source>
</evidence>
<dbReference type="InterPro" id="IPR036390">
    <property type="entry name" value="WH_DNA-bd_sf"/>
</dbReference>
<reference evidence="6 7" key="1">
    <citation type="submission" date="2023-07" db="EMBL/GenBank/DDBJ databases">
        <title>Sequencing the genomes of 1000 actinobacteria strains.</title>
        <authorList>
            <person name="Klenk H.-P."/>
        </authorList>
    </citation>
    <scope>NUCLEOTIDE SEQUENCE [LARGE SCALE GENOMIC DNA]</scope>
    <source>
        <strain evidence="6 7">DSM 44388</strain>
    </source>
</reference>
<evidence type="ECO:0000256" key="2">
    <source>
        <dbReference type="ARBA" id="ARBA00023015"/>
    </source>
</evidence>
<evidence type="ECO:0000313" key="6">
    <source>
        <dbReference type="EMBL" id="MDP9830119.1"/>
    </source>
</evidence>
<accession>A0ABT9PBN5</accession>
<keyword evidence="2" id="KW-0805">Transcription regulation</keyword>
<keyword evidence="3 6" id="KW-0238">DNA-binding</keyword>
<dbReference type="InterPro" id="IPR000847">
    <property type="entry name" value="LysR_HTH_N"/>
</dbReference>
<dbReference type="InterPro" id="IPR005119">
    <property type="entry name" value="LysR_subst-bd"/>
</dbReference>
<evidence type="ECO:0000256" key="1">
    <source>
        <dbReference type="ARBA" id="ARBA00009437"/>
    </source>
</evidence>
<gene>
    <name evidence="6" type="ORF">J2S57_005868</name>
</gene>
<dbReference type="GO" id="GO:0003677">
    <property type="term" value="F:DNA binding"/>
    <property type="evidence" value="ECO:0007669"/>
    <property type="project" value="UniProtKB-KW"/>
</dbReference>
<dbReference type="PROSITE" id="PS50931">
    <property type="entry name" value="HTH_LYSR"/>
    <property type="match status" value="1"/>
</dbReference>
<comment type="caution">
    <text evidence="6">The sequence shown here is derived from an EMBL/GenBank/DDBJ whole genome shotgun (WGS) entry which is preliminary data.</text>
</comment>
<dbReference type="Proteomes" id="UP001235712">
    <property type="component" value="Unassembled WGS sequence"/>
</dbReference>
<dbReference type="SUPFAM" id="SSF53850">
    <property type="entry name" value="Periplasmic binding protein-like II"/>
    <property type="match status" value="1"/>
</dbReference>
<proteinExistence type="inferred from homology"/>
<dbReference type="Pfam" id="PF00126">
    <property type="entry name" value="HTH_1"/>
    <property type="match status" value="1"/>
</dbReference>
<feature type="domain" description="HTH lysR-type" evidence="5">
    <location>
        <begin position="1"/>
        <end position="35"/>
    </location>
</feature>
<evidence type="ECO:0000256" key="3">
    <source>
        <dbReference type="ARBA" id="ARBA00023125"/>
    </source>
</evidence>